<dbReference type="Gene3D" id="1.10.10.410">
    <property type="match status" value="1"/>
</dbReference>
<accession>A0A0R2G8R5</accession>
<dbReference type="OrthoDB" id="9794041at2"/>
<dbReference type="RefSeq" id="WP_057768553.1">
    <property type="nucleotide sequence ID" value="NZ_JQAT01000001.1"/>
</dbReference>
<dbReference type="Proteomes" id="UP000051751">
    <property type="component" value="Unassembled WGS sequence"/>
</dbReference>
<dbReference type="EMBL" id="JQAZ01000001">
    <property type="protein sequence ID" value="KRN33943.1"/>
    <property type="molecule type" value="Genomic_DNA"/>
</dbReference>
<evidence type="ECO:0008006" key="5">
    <source>
        <dbReference type="Google" id="ProtNLM"/>
    </source>
</evidence>
<dbReference type="InterPro" id="IPR019004">
    <property type="entry name" value="YqeY/Aim41"/>
</dbReference>
<evidence type="ECO:0000313" key="4">
    <source>
        <dbReference type="Proteomes" id="UP000051751"/>
    </source>
</evidence>
<name>A0A0R2G8R5_9LACO</name>
<dbReference type="InterPro" id="IPR003789">
    <property type="entry name" value="Asn/Gln_tRNA_amidoTrase-B-like"/>
</dbReference>
<sequence>MSLQDSLNSDLKTAMKAHDKATLSTVRMLKSSLQNEQIKLGHDLTPDEELSLLSRELKQRKDSEAEFKEAGRDDLADSTATEIKVVERYMPKPLTADELNKIVQDTIQETGATSSKDFGQVMKAVMPKVTGRANGKQVSAAVKTALNAN</sequence>
<keyword evidence="3" id="KW-1185">Reference proteome</keyword>
<proteinExistence type="predicted"/>
<dbReference type="AlphaFoldDB" id="A0A0R2G8R5"/>
<reference evidence="3 4" key="1">
    <citation type="journal article" date="2015" name="Genome Announc.">
        <title>Expanding the biotechnology potential of lactobacilli through comparative genomics of 213 strains and associated genera.</title>
        <authorList>
            <person name="Sun Z."/>
            <person name="Harris H.M."/>
            <person name="McCann A."/>
            <person name="Guo C."/>
            <person name="Argimon S."/>
            <person name="Zhang W."/>
            <person name="Yang X."/>
            <person name="Jeffery I.B."/>
            <person name="Cooney J.C."/>
            <person name="Kagawa T.F."/>
            <person name="Liu W."/>
            <person name="Song Y."/>
            <person name="Salvetti E."/>
            <person name="Wrobel A."/>
            <person name="Rasinkangas P."/>
            <person name="Parkhill J."/>
            <person name="Rea M.C."/>
            <person name="O'Sullivan O."/>
            <person name="Ritari J."/>
            <person name="Douillard F.P."/>
            <person name="Paul Ross R."/>
            <person name="Yang R."/>
            <person name="Briner A.E."/>
            <person name="Felis G.E."/>
            <person name="de Vos W.M."/>
            <person name="Barrangou R."/>
            <person name="Klaenhammer T.R."/>
            <person name="Caufield P.W."/>
            <person name="Cui Y."/>
            <person name="Zhang H."/>
            <person name="O'Toole P.W."/>
        </authorList>
    </citation>
    <scope>NUCLEOTIDE SEQUENCE [LARGE SCALE GENOMIC DNA]</scope>
    <source>
        <strain evidence="1 4">ATCC BAA-66</strain>
        <strain evidence="2 3">DSM 13344</strain>
    </source>
</reference>
<evidence type="ECO:0000313" key="2">
    <source>
        <dbReference type="EMBL" id="KRN33943.1"/>
    </source>
</evidence>
<dbReference type="PANTHER" id="PTHR28055">
    <property type="entry name" value="ALTERED INHERITANCE OF MITOCHONDRIA PROTEIN 41, MITOCHONDRIAL"/>
    <property type="match status" value="1"/>
</dbReference>
<dbReference type="InterPro" id="IPR042184">
    <property type="entry name" value="YqeY/Aim41_N"/>
</dbReference>
<dbReference type="PATRIC" id="fig|81857.3.peg.417"/>
<gene>
    <name evidence="1" type="ORF">IV38_GL000412</name>
    <name evidence="2" type="ORF">IV40_GL000256</name>
</gene>
<dbReference type="STRING" id="81857.IV38_GL000412"/>
<protein>
    <recommendedName>
        <fullName evidence="5">GatB YqeY domain-containing protein</fullName>
    </recommendedName>
</protein>
<dbReference type="PANTHER" id="PTHR28055:SF1">
    <property type="entry name" value="ALTERED INHERITANCE OF MITOCHONDRIA PROTEIN 41, MITOCHONDRIAL"/>
    <property type="match status" value="1"/>
</dbReference>
<evidence type="ECO:0000313" key="3">
    <source>
        <dbReference type="Proteomes" id="UP000051645"/>
    </source>
</evidence>
<dbReference type="GO" id="GO:0016884">
    <property type="term" value="F:carbon-nitrogen ligase activity, with glutamine as amido-N-donor"/>
    <property type="evidence" value="ECO:0007669"/>
    <property type="project" value="InterPro"/>
</dbReference>
<dbReference type="EMBL" id="JQAT01000001">
    <property type="protein sequence ID" value="KRN29527.1"/>
    <property type="molecule type" value="Genomic_DNA"/>
</dbReference>
<dbReference type="Proteomes" id="UP000051645">
    <property type="component" value="Unassembled WGS sequence"/>
</dbReference>
<organism evidence="2 3">
    <name type="scientific">Lactobacillus selangorensis</name>
    <dbReference type="NCBI Taxonomy" id="81857"/>
    <lineage>
        <taxon>Bacteria</taxon>
        <taxon>Bacillati</taxon>
        <taxon>Bacillota</taxon>
        <taxon>Bacilli</taxon>
        <taxon>Lactobacillales</taxon>
        <taxon>Lactobacillaceae</taxon>
        <taxon>Lactobacillus</taxon>
    </lineage>
</organism>
<dbReference type="InterPro" id="IPR023168">
    <property type="entry name" value="GatB_Yqey_C_2"/>
</dbReference>
<evidence type="ECO:0000313" key="1">
    <source>
        <dbReference type="EMBL" id="KRN29527.1"/>
    </source>
</evidence>
<dbReference type="Gene3D" id="1.10.1510.10">
    <property type="entry name" value="Uncharacterised protein YqeY/AIM41 PF09424, N-terminal domain"/>
    <property type="match status" value="1"/>
</dbReference>
<comment type="caution">
    <text evidence="2">The sequence shown here is derived from an EMBL/GenBank/DDBJ whole genome shotgun (WGS) entry which is preliminary data.</text>
</comment>
<dbReference type="SUPFAM" id="SSF89095">
    <property type="entry name" value="GatB/YqeY motif"/>
    <property type="match status" value="1"/>
</dbReference>
<dbReference type="Pfam" id="PF09424">
    <property type="entry name" value="YqeY"/>
    <property type="match status" value="1"/>
</dbReference>